<sequence>MDFAQDPMSPHMANTLLAQVAQDAGQHWYLLCDSAFNNHSVDVTYRDESANCYGQEPVLDLARGGPRLILLHQPGDTVSVAAERLAPWLSHCSGRPMLSVVSSPASAHDIAQHWSSLHLVRTESGERYLLRMADTRTLPLLAYFLKPAQWAAWTQLLARWLYIDRLGDLRELPMPVAGVAPARAPLMLDDAQVDQLALYAEPDSMIAYLSESMPDMRSEAEKMRASHWYQIVDDVLEIARQHGVDRIEDKVAMLRVARLTRGASTTDARVLEMLRSKRWQPGAMDDALLATGVLG</sequence>
<accession>A0A561BAA6</accession>
<dbReference type="Pfam" id="PF13503">
    <property type="entry name" value="DUF4123"/>
    <property type="match status" value="1"/>
</dbReference>
<dbReference type="AlphaFoldDB" id="A0A561BAA6"/>
<gene>
    <name evidence="2" type="ORF">FB547_11677</name>
</gene>
<protein>
    <submittedName>
        <fullName evidence="2">Uncharacterized protein DUF4123</fullName>
    </submittedName>
</protein>
<dbReference type="Proteomes" id="UP000319722">
    <property type="component" value="Unassembled WGS sequence"/>
</dbReference>
<evidence type="ECO:0000259" key="1">
    <source>
        <dbReference type="Pfam" id="PF13503"/>
    </source>
</evidence>
<comment type="caution">
    <text evidence="2">The sequence shown here is derived from an EMBL/GenBank/DDBJ whole genome shotgun (WGS) entry which is preliminary data.</text>
</comment>
<reference evidence="2 3" key="1">
    <citation type="submission" date="2019-06" db="EMBL/GenBank/DDBJ databases">
        <title>Sorghum-associated microbial communities from plants grown in Nebraska, USA.</title>
        <authorList>
            <person name="Schachtman D."/>
        </authorList>
    </citation>
    <scope>NUCLEOTIDE SEQUENCE [LARGE SCALE GENOMIC DNA]</scope>
    <source>
        <strain evidence="2 3">T529</strain>
    </source>
</reference>
<name>A0A561BAA6_9BURK</name>
<dbReference type="RefSeq" id="WP_145747298.1">
    <property type="nucleotide sequence ID" value="NZ_VIVL01000016.1"/>
</dbReference>
<evidence type="ECO:0000313" key="3">
    <source>
        <dbReference type="Proteomes" id="UP000319722"/>
    </source>
</evidence>
<feature type="domain" description="DUF4123" evidence="1">
    <location>
        <begin position="28"/>
        <end position="151"/>
    </location>
</feature>
<proteinExistence type="predicted"/>
<dbReference type="OrthoDB" id="8587627at2"/>
<organism evidence="2 3">
    <name type="scientific">Variovorax beijingensis</name>
    <dbReference type="NCBI Taxonomy" id="2496117"/>
    <lineage>
        <taxon>Bacteria</taxon>
        <taxon>Pseudomonadati</taxon>
        <taxon>Pseudomonadota</taxon>
        <taxon>Betaproteobacteria</taxon>
        <taxon>Burkholderiales</taxon>
        <taxon>Comamonadaceae</taxon>
        <taxon>Variovorax</taxon>
    </lineage>
</organism>
<dbReference type="EMBL" id="VIVL01000016">
    <property type="protein sequence ID" value="TWD75750.1"/>
    <property type="molecule type" value="Genomic_DNA"/>
</dbReference>
<dbReference type="InterPro" id="IPR025391">
    <property type="entry name" value="DUF4123"/>
</dbReference>
<evidence type="ECO:0000313" key="2">
    <source>
        <dbReference type="EMBL" id="TWD75750.1"/>
    </source>
</evidence>